<evidence type="ECO:0000256" key="4">
    <source>
        <dbReference type="SAM" id="MobiDB-lite"/>
    </source>
</evidence>
<evidence type="ECO:0000256" key="1">
    <source>
        <dbReference type="ARBA" id="ARBA00022574"/>
    </source>
</evidence>
<reference evidence="5" key="1">
    <citation type="submission" date="2023-04" db="EMBL/GenBank/DDBJ databases">
        <title>Ambrosiozyma monospora NBRC 1965.</title>
        <authorList>
            <person name="Ichikawa N."/>
            <person name="Sato H."/>
            <person name="Tonouchi N."/>
        </authorList>
    </citation>
    <scope>NUCLEOTIDE SEQUENCE</scope>
    <source>
        <strain evidence="5">NBRC 1965</strain>
    </source>
</reference>
<evidence type="ECO:0000256" key="3">
    <source>
        <dbReference type="RuleBase" id="RU365004"/>
    </source>
</evidence>
<dbReference type="Proteomes" id="UP001165063">
    <property type="component" value="Unassembled WGS sequence"/>
</dbReference>
<evidence type="ECO:0000313" key="6">
    <source>
        <dbReference type="Proteomes" id="UP001165063"/>
    </source>
</evidence>
<dbReference type="AlphaFoldDB" id="A0A9W6YX05"/>
<evidence type="ECO:0000313" key="5">
    <source>
        <dbReference type="EMBL" id="GMG40074.1"/>
    </source>
</evidence>
<sequence length="182" mass="20652">MGISEFEKQRQANISRNQELFKKLNLDAISRDFSKEIQSQSTDSKKRSTNGNKSAPAKKKAKIKKEPELPTRRSRRLAGVKLTAAEAKGIDNEPGLNDAGDPTDSKKSQFEFLETKLSSKLSVNDMLGDDPDELEKFSRLRDRFSVGDFYDEMKKLNKTATGNGRIDKTRNELENLQLRRRG</sequence>
<evidence type="ECO:0000256" key="2">
    <source>
        <dbReference type="ARBA" id="ARBA00022737"/>
    </source>
</evidence>
<dbReference type="InterPro" id="IPR050853">
    <property type="entry name" value="WD_repeat_DNA-damage-binding"/>
</dbReference>
<proteinExistence type="inferred from homology"/>
<comment type="similarity">
    <text evidence="3">Belongs to the WD repeat DDB2/WDR76 family.</text>
</comment>
<keyword evidence="6" id="KW-1185">Reference proteome</keyword>
<dbReference type="EMBL" id="BSXU01003428">
    <property type="protein sequence ID" value="GMG40074.1"/>
    <property type="molecule type" value="Genomic_DNA"/>
</dbReference>
<organism evidence="5 6">
    <name type="scientific">Ambrosiozyma monospora</name>
    <name type="common">Yeast</name>
    <name type="synonym">Endomycopsis monosporus</name>
    <dbReference type="NCBI Taxonomy" id="43982"/>
    <lineage>
        <taxon>Eukaryota</taxon>
        <taxon>Fungi</taxon>
        <taxon>Dikarya</taxon>
        <taxon>Ascomycota</taxon>
        <taxon>Saccharomycotina</taxon>
        <taxon>Pichiomycetes</taxon>
        <taxon>Pichiales</taxon>
        <taxon>Pichiaceae</taxon>
        <taxon>Ambrosiozyma</taxon>
    </lineage>
</organism>
<protein>
    <recommendedName>
        <fullName evidence="3">DNA damage-binding protein CMR1</fullName>
    </recommendedName>
</protein>
<dbReference type="GO" id="GO:0003677">
    <property type="term" value="F:DNA binding"/>
    <property type="evidence" value="ECO:0007669"/>
    <property type="project" value="UniProtKB-UniRule"/>
</dbReference>
<keyword evidence="2" id="KW-0677">Repeat</keyword>
<keyword evidence="3" id="KW-0227">DNA damage</keyword>
<feature type="region of interest" description="Disordered" evidence="4">
    <location>
        <begin position="161"/>
        <end position="182"/>
    </location>
</feature>
<dbReference type="PANTHER" id="PTHR14773">
    <property type="entry name" value="WD REPEAT-CONTAINING PROTEIN 76"/>
    <property type="match status" value="1"/>
</dbReference>
<name>A0A9W6YX05_AMBMO</name>
<gene>
    <name evidence="5" type="ORF">Amon01_000587000</name>
</gene>
<keyword evidence="1 3" id="KW-0853">WD repeat</keyword>
<feature type="region of interest" description="Disordered" evidence="4">
    <location>
        <begin position="35"/>
        <end position="108"/>
    </location>
</feature>
<comment type="function">
    <text evidence="3">DNA-binding protein that binds to both single- and double-stranded DNA. Binds preferentially to UV-damaged DNA. May be involved in DNA-metabolic processes.</text>
</comment>
<dbReference type="PANTHER" id="PTHR14773:SF0">
    <property type="entry name" value="WD REPEAT-CONTAINING PROTEIN 76"/>
    <property type="match status" value="1"/>
</dbReference>
<dbReference type="GO" id="GO:0005634">
    <property type="term" value="C:nucleus"/>
    <property type="evidence" value="ECO:0007669"/>
    <property type="project" value="TreeGrafter"/>
</dbReference>
<dbReference type="GO" id="GO:2000001">
    <property type="term" value="P:regulation of DNA damage checkpoint"/>
    <property type="evidence" value="ECO:0007669"/>
    <property type="project" value="TreeGrafter"/>
</dbReference>
<dbReference type="GO" id="GO:0006974">
    <property type="term" value="P:DNA damage response"/>
    <property type="evidence" value="ECO:0007669"/>
    <property type="project" value="UniProtKB-KW"/>
</dbReference>
<accession>A0A9W6YX05</accession>
<keyword evidence="3" id="KW-0238">DNA-binding</keyword>
<comment type="caution">
    <text evidence="5">The sequence shown here is derived from an EMBL/GenBank/DDBJ whole genome shotgun (WGS) entry which is preliminary data.</text>
</comment>